<evidence type="ECO:0000313" key="3">
    <source>
        <dbReference type="Proteomes" id="UP001432062"/>
    </source>
</evidence>
<dbReference type="InterPro" id="IPR012337">
    <property type="entry name" value="RNaseH-like_sf"/>
</dbReference>
<evidence type="ECO:0000313" key="2">
    <source>
        <dbReference type="EMBL" id="WUV44853.1"/>
    </source>
</evidence>
<organism evidence="2 3">
    <name type="scientific">Nocardia vinacea</name>
    <dbReference type="NCBI Taxonomy" id="96468"/>
    <lineage>
        <taxon>Bacteria</taxon>
        <taxon>Bacillati</taxon>
        <taxon>Actinomycetota</taxon>
        <taxon>Actinomycetes</taxon>
        <taxon>Mycobacteriales</taxon>
        <taxon>Nocardiaceae</taxon>
        <taxon>Nocardia</taxon>
    </lineage>
</organism>
<gene>
    <name evidence="2" type="primary">istA</name>
    <name evidence="2" type="ORF">OG563_37870</name>
</gene>
<sequence>MFDLVELYTHWQAGRGQREMAASLNIDRKTIRKYVAPAIAEGITPGVTPLLTAEQWAAKAAEWFPALHDPAARAATWPAIAEHTETIKDWLAADVTVATIAQRLRDEHGLAASESSVRRWVAAHFADEIAREKVTVPRGAVPPGSEAQIDYGKLGMWTNPATGKRVSVWAFVMVLSCSRHLFVQPVLKMDQTSWCASHVAAFEFFGGVPARLVIDNLKTGVDKPDLYDPKLNRAYGELAAHYGALVDLARAGKPKDKPRVERPIPYVRDSFWRGREFTSVIQMQAEAVRWSSQVAGLRKSRALDGGQPAQVFAAVEAAALAPLPAAPFEISVWSTGVVGLDTHLKIGKALYSVPWRLIGQRLHARTCGDIVQIFYDQHVVATHVLHLSGRATNLEHYPPERIAFHLQGPAWCRKIAAEIGPACELVIGELLSPNAIHRLRAAQGILRQREKYGPTRLEAACARAIEAGDPSYRTVKGILAAGTDTDDPLEAGGRHIAAVPAFLRGPDQFDDHPAA</sequence>
<dbReference type="RefSeq" id="WP_329408011.1">
    <property type="nucleotide sequence ID" value="NZ_CP109441.1"/>
</dbReference>
<protein>
    <submittedName>
        <fullName evidence="2">IS21 family transposase</fullName>
    </submittedName>
</protein>
<dbReference type="InterPro" id="IPR054353">
    <property type="entry name" value="IstA-like_C"/>
</dbReference>
<dbReference type="NCBIfam" id="NF033546">
    <property type="entry name" value="transpos_IS21"/>
    <property type="match status" value="1"/>
</dbReference>
<feature type="domain" description="Integrase catalytic" evidence="1">
    <location>
        <begin position="138"/>
        <end position="316"/>
    </location>
</feature>
<dbReference type="SUPFAM" id="SSF53098">
    <property type="entry name" value="Ribonuclease H-like"/>
    <property type="match status" value="1"/>
</dbReference>
<dbReference type="PANTHER" id="PTHR35004:SF8">
    <property type="entry name" value="TRANSPOSASE RV3428C-RELATED"/>
    <property type="match status" value="1"/>
</dbReference>
<dbReference type="Pfam" id="PF22483">
    <property type="entry name" value="Mu-transpos_C_2"/>
    <property type="match status" value="1"/>
</dbReference>
<reference evidence="2" key="1">
    <citation type="submission" date="2022-10" db="EMBL/GenBank/DDBJ databases">
        <title>The complete genomes of actinobacterial strains from the NBC collection.</title>
        <authorList>
            <person name="Joergensen T.S."/>
            <person name="Alvarez Arevalo M."/>
            <person name="Sterndorff E.B."/>
            <person name="Faurdal D."/>
            <person name="Vuksanovic O."/>
            <person name="Mourched A.-S."/>
            <person name="Charusanti P."/>
            <person name="Shaw S."/>
            <person name="Blin K."/>
            <person name="Weber T."/>
        </authorList>
    </citation>
    <scope>NUCLEOTIDE SEQUENCE</scope>
    <source>
        <strain evidence="2">NBC_01482</strain>
    </source>
</reference>
<evidence type="ECO:0000259" key="1">
    <source>
        <dbReference type="PROSITE" id="PS50994"/>
    </source>
</evidence>
<name>A0ABZ1YPA5_9NOCA</name>
<dbReference type="Pfam" id="PF00665">
    <property type="entry name" value="rve"/>
    <property type="match status" value="1"/>
</dbReference>
<dbReference type="PROSITE" id="PS50994">
    <property type="entry name" value="INTEGRASE"/>
    <property type="match status" value="1"/>
</dbReference>
<dbReference type="InterPro" id="IPR001584">
    <property type="entry name" value="Integrase_cat-core"/>
</dbReference>
<accession>A0ABZ1YPA5</accession>
<dbReference type="EMBL" id="CP109441">
    <property type="protein sequence ID" value="WUV44853.1"/>
    <property type="molecule type" value="Genomic_DNA"/>
</dbReference>
<proteinExistence type="predicted"/>
<dbReference type="Proteomes" id="UP001432062">
    <property type="component" value="Chromosome"/>
</dbReference>
<keyword evidence="3" id="KW-1185">Reference proteome</keyword>
<dbReference type="PANTHER" id="PTHR35004">
    <property type="entry name" value="TRANSPOSASE RV3428C-RELATED"/>
    <property type="match status" value="1"/>
</dbReference>